<feature type="region of interest" description="Disordered" evidence="1">
    <location>
        <begin position="504"/>
        <end position="550"/>
    </location>
</feature>
<dbReference type="Proteomes" id="UP000054342">
    <property type="component" value="Unassembled WGS sequence"/>
</dbReference>
<dbReference type="AlphaFoldDB" id="A0A0D2ERG8"/>
<evidence type="ECO:0000313" key="2">
    <source>
        <dbReference type="EMBL" id="KIW58323.1"/>
    </source>
</evidence>
<reference evidence="2 3" key="1">
    <citation type="submission" date="2015-01" db="EMBL/GenBank/DDBJ databases">
        <title>The Genome Sequence of Exophiala xenobiotica CBS118157.</title>
        <authorList>
            <consortium name="The Broad Institute Genomics Platform"/>
            <person name="Cuomo C."/>
            <person name="de Hoog S."/>
            <person name="Gorbushina A."/>
            <person name="Stielow B."/>
            <person name="Teixiera M."/>
            <person name="Abouelleil A."/>
            <person name="Chapman S.B."/>
            <person name="Priest M."/>
            <person name="Young S.K."/>
            <person name="Wortman J."/>
            <person name="Nusbaum C."/>
            <person name="Birren B."/>
        </authorList>
    </citation>
    <scope>NUCLEOTIDE SEQUENCE [LARGE SCALE GENOMIC DNA]</scope>
    <source>
        <strain evidence="2 3">CBS 118157</strain>
    </source>
</reference>
<proteinExistence type="predicted"/>
<name>A0A0D2ERG8_9EURO</name>
<dbReference type="HOGENOM" id="CLU_474897_0_0_1"/>
<protein>
    <submittedName>
        <fullName evidence="2">Uncharacterized protein</fullName>
    </submittedName>
</protein>
<feature type="compositionally biased region" description="Basic and acidic residues" evidence="1">
    <location>
        <begin position="504"/>
        <end position="520"/>
    </location>
</feature>
<feature type="compositionally biased region" description="Low complexity" evidence="1">
    <location>
        <begin position="234"/>
        <end position="250"/>
    </location>
</feature>
<gene>
    <name evidence="2" type="ORF">PV05_02852</name>
</gene>
<sequence>MNLITKRDSIISWTLDKSKSFAEWDIHSKYHNRSLTSWRTIVRSAVHAQSSRFPCVELAVILTIWNSRRCLDSSLKVTLLPEAFRAATSPSEKVEVAGVFKRFLDVESARKMELQRHSGGRLEQRVLSRSILGASLSLGTSSSAVNEAAGEDVPSQSTVSLGSSAKEDSDPMNEVSAQKESVSNNEGSAKKDSGSENQGSAAFKQESGTQDIRTSPAPEGEAEEESETTADIGSRSPSSSAEPAVSSPTAKQVRSRRPNPFAAMSFSRPEERLRVNIPKPRPILSTVFPLVNEFNAVEAFPKLPPAAPLTFKDVLVKPPPLLPTQTAQKTVPTNPLADTDYPASLYRQGHTRPKVFSAGVCARCQGPHETLDRQWCYNCFEVCKRKGDGKSRCEKKACSHPIGHSTEDCDLGDFRDHPDNPRLPRHLIDFARPWAADNPKQPRPLYYYRPRGREVPQYCPELPPRYQEEGLPGGLVNVSQGTVYCVENAIHMCDGHWKPLPWGAERHGKDAARKPRETKPHRGGPPRAGKQPRWQQKRWRRQALAQKGVLEQVVKEPNVSRLLGHGSSTEHDVK</sequence>
<dbReference type="GeneID" id="25324760"/>
<keyword evidence="3" id="KW-1185">Reference proteome</keyword>
<evidence type="ECO:0000313" key="3">
    <source>
        <dbReference type="Proteomes" id="UP000054342"/>
    </source>
</evidence>
<accession>A0A0D2ERG8</accession>
<dbReference type="OrthoDB" id="4161467at2759"/>
<feature type="compositionally biased region" description="Polar residues" evidence="1">
    <location>
        <begin position="154"/>
        <end position="163"/>
    </location>
</feature>
<feature type="region of interest" description="Disordered" evidence="1">
    <location>
        <begin position="555"/>
        <end position="574"/>
    </location>
</feature>
<dbReference type="EMBL" id="KN847318">
    <property type="protein sequence ID" value="KIW58323.1"/>
    <property type="molecule type" value="Genomic_DNA"/>
</dbReference>
<dbReference type="RefSeq" id="XP_013318907.1">
    <property type="nucleotide sequence ID" value="XM_013463453.1"/>
</dbReference>
<feature type="compositionally biased region" description="Polar residues" evidence="1">
    <location>
        <begin position="175"/>
        <end position="187"/>
    </location>
</feature>
<evidence type="ECO:0000256" key="1">
    <source>
        <dbReference type="SAM" id="MobiDB-lite"/>
    </source>
</evidence>
<feature type="compositionally biased region" description="Polar residues" evidence="1">
    <location>
        <begin position="195"/>
        <end position="213"/>
    </location>
</feature>
<feature type="region of interest" description="Disordered" evidence="1">
    <location>
        <begin position="143"/>
        <end position="265"/>
    </location>
</feature>
<organism evidence="2 3">
    <name type="scientific">Exophiala xenobiotica</name>
    <dbReference type="NCBI Taxonomy" id="348802"/>
    <lineage>
        <taxon>Eukaryota</taxon>
        <taxon>Fungi</taxon>
        <taxon>Dikarya</taxon>
        <taxon>Ascomycota</taxon>
        <taxon>Pezizomycotina</taxon>
        <taxon>Eurotiomycetes</taxon>
        <taxon>Chaetothyriomycetidae</taxon>
        <taxon>Chaetothyriales</taxon>
        <taxon>Herpotrichiellaceae</taxon>
        <taxon>Exophiala</taxon>
    </lineage>
</organism>